<name>A0AAD6XYM1_9AGAR</name>
<dbReference type="Proteomes" id="UP001219525">
    <property type="component" value="Unassembled WGS sequence"/>
</dbReference>
<dbReference type="AlphaFoldDB" id="A0AAD6XYM1"/>
<organism evidence="1 2">
    <name type="scientific">Mycena pura</name>
    <dbReference type="NCBI Taxonomy" id="153505"/>
    <lineage>
        <taxon>Eukaryota</taxon>
        <taxon>Fungi</taxon>
        <taxon>Dikarya</taxon>
        <taxon>Basidiomycota</taxon>
        <taxon>Agaricomycotina</taxon>
        <taxon>Agaricomycetes</taxon>
        <taxon>Agaricomycetidae</taxon>
        <taxon>Agaricales</taxon>
        <taxon>Marasmiineae</taxon>
        <taxon>Mycenaceae</taxon>
        <taxon>Mycena</taxon>
    </lineage>
</organism>
<keyword evidence="2" id="KW-1185">Reference proteome</keyword>
<accession>A0AAD6XYM1</accession>
<sequence>MYRRPKFYLDPLLPRLTWRTWTRSIFSGSICGRFRTLYRSLRSIVDADQASAAKRKRDADDTPARSDDIFLPAVKRITASTIVPANPRLPVVLNAVAADAPAAYQPYSGVDAPAAYHPYPTAAPADYHPYPAPAAYHPYSAAVGGVSDAPQPNPTYNTTTYQPNPAGGLPNAPPAIPAYHATSTAGPSYVPDAPPSVSAQNTGVEVGPVNWGKDISGQVRGLITRMPRASDIDANAVRDLYAKRIPKNNRYVTVFFPTNVSAIQFVNGWSHAPALGYEKVTAAFSSGN</sequence>
<comment type="caution">
    <text evidence="1">The sequence shown here is derived from an EMBL/GenBank/DDBJ whole genome shotgun (WGS) entry which is preliminary data.</text>
</comment>
<reference evidence="1" key="1">
    <citation type="submission" date="2023-03" db="EMBL/GenBank/DDBJ databases">
        <title>Massive genome expansion in bonnet fungi (Mycena s.s.) driven by repeated elements and novel gene families across ecological guilds.</title>
        <authorList>
            <consortium name="Lawrence Berkeley National Laboratory"/>
            <person name="Harder C.B."/>
            <person name="Miyauchi S."/>
            <person name="Viragh M."/>
            <person name="Kuo A."/>
            <person name="Thoen E."/>
            <person name="Andreopoulos B."/>
            <person name="Lu D."/>
            <person name="Skrede I."/>
            <person name="Drula E."/>
            <person name="Henrissat B."/>
            <person name="Morin E."/>
            <person name="Kohler A."/>
            <person name="Barry K."/>
            <person name="LaButti K."/>
            <person name="Morin E."/>
            <person name="Salamov A."/>
            <person name="Lipzen A."/>
            <person name="Mereny Z."/>
            <person name="Hegedus B."/>
            <person name="Baldrian P."/>
            <person name="Stursova M."/>
            <person name="Weitz H."/>
            <person name="Taylor A."/>
            <person name="Grigoriev I.V."/>
            <person name="Nagy L.G."/>
            <person name="Martin F."/>
            <person name="Kauserud H."/>
        </authorList>
    </citation>
    <scope>NUCLEOTIDE SEQUENCE</scope>
    <source>
        <strain evidence="1">9144</strain>
    </source>
</reference>
<protein>
    <submittedName>
        <fullName evidence="1">Uncharacterized protein</fullName>
    </submittedName>
</protein>
<proteinExistence type="predicted"/>
<dbReference type="EMBL" id="JARJCW010000114">
    <property type="protein sequence ID" value="KAJ7192869.1"/>
    <property type="molecule type" value="Genomic_DNA"/>
</dbReference>
<evidence type="ECO:0000313" key="2">
    <source>
        <dbReference type="Proteomes" id="UP001219525"/>
    </source>
</evidence>
<gene>
    <name evidence="1" type="ORF">GGX14DRAFT_577702</name>
</gene>
<evidence type="ECO:0000313" key="1">
    <source>
        <dbReference type="EMBL" id="KAJ7192869.1"/>
    </source>
</evidence>